<dbReference type="Bgee" id="ENSCHIG00000004465">
    <property type="expression patterns" value="Expressed in prefrontal cortex and 17 other cell types or tissues"/>
</dbReference>
<keyword evidence="4 8" id="KW-0863">Zinc-finger</keyword>
<dbReference type="GeneID" id="102173453"/>
<dbReference type="InterPro" id="IPR004012">
    <property type="entry name" value="Run_dom"/>
</dbReference>
<reference evidence="12 13" key="1">
    <citation type="submission" date="2016-04" db="EMBL/GenBank/DDBJ databases">
        <title>Polished mammalian reference genomes with single-molecule sequencing and chromosome conformation capture applied to the Capra hircus genome.</title>
        <authorList>
            <person name="Bickhart D.M."/>
            <person name="Koren S."/>
            <person name="Rosen B."/>
            <person name="Hastie A."/>
            <person name="Liachko I."/>
            <person name="Sullivan S.T."/>
            <person name="Burton J."/>
            <person name="Sayre B.L."/>
            <person name="Huson H.J."/>
            <person name="Lee J."/>
            <person name="Lam E."/>
            <person name="Kelley C.M."/>
            <person name="Hutchison J.L."/>
            <person name="Zhou Y."/>
            <person name="Sun J."/>
            <person name="Crisa A."/>
            <person name="Schwartz J.C."/>
            <person name="Hammond J.A."/>
            <person name="Schroeder S.G."/>
            <person name="Liu G.E."/>
            <person name="Dunham M."/>
            <person name="Shendure J."/>
            <person name="Sonstegard T.S."/>
            <person name="Phillippy A.M."/>
            <person name="Van Tassell C.P."/>
            <person name="Smith T.P."/>
        </authorList>
    </citation>
    <scope>NUCLEOTIDE SEQUENCE [LARGE SCALE GENOMIC DNA]</scope>
</reference>
<dbReference type="SUPFAM" id="SSF140741">
    <property type="entry name" value="RUN domain-like"/>
    <property type="match status" value="1"/>
</dbReference>
<keyword evidence="7" id="KW-0472">Membrane</keyword>
<reference evidence="12" key="2">
    <citation type="submission" date="2025-08" db="UniProtKB">
        <authorList>
            <consortium name="Ensembl"/>
        </authorList>
    </citation>
    <scope>IDENTIFICATION</scope>
</reference>
<dbReference type="CDD" id="cd15744">
    <property type="entry name" value="FYVE_RUFY3"/>
    <property type="match status" value="1"/>
</dbReference>
<dbReference type="FunFam" id="1.20.58.900:FF:000001">
    <property type="entry name" value="RUN and FYVE domain containing 2"/>
    <property type="match status" value="1"/>
</dbReference>
<dbReference type="Gene3D" id="3.30.40.10">
    <property type="entry name" value="Zinc/RING finger domain, C3HC4 (zinc finger)"/>
    <property type="match status" value="1"/>
</dbReference>
<dbReference type="InterPro" id="IPR013083">
    <property type="entry name" value="Znf_RING/FYVE/PHD"/>
</dbReference>
<evidence type="ECO:0000256" key="4">
    <source>
        <dbReference type="ARBA" id="ARBA00022771"/>
    </source>
</evidence>
<organism evidence="12 13">
    <name type="scientific">Capra hircus</name>
    <name type="common">Goat</name>
    <dbReference type="NCBI Taxonomy" id="9925"/>
    <lineage>
        <taxon>Eukaryota</taxon>
        <taxon>Metazoa</taxon>
        <taxon>Chordata</taxon>
        <taxon>Craniata</taxon>
        <taxon>Vertebrata</taxon>
        <taxon>Euteleostomi</taxon>
        <taxon>Mammalia</taxon>
        <taxon>Eutheria</taxon>
        <taxon>Laurasiatheria</taxon>
        <taxon>Artiodactyla</taxon>
        <taxon>Ruminantia</taxon>
        <taxon>Pecora</taxon>
        <taxon>Bovidae</taxon>
        <taxon>Caprinae</taxon>
        <taxon>Capra</taxon>
    </lineage>
</organism>
<feature type="domain" description="FYVE-type" evidence="10">
    <location>
        <begin position="614"/>
        <end position="670"/>
    </location>
</feature>
<dbReference type="GO" id="GO:0050770">
    <property type="term" value="P:regulation of axonogenesis"/>
    <property type="evidence" value="ECO:0007669"/>
    <property type="project" value="TreeGrafter"/>
</dbReference>
<evidence type="ECO:0000256" key="6">
    <source>
        <dbReference type="ARBA" id="ARBA00023054"/>
    </source>
</evidence>
<dbReference type="FunFam" id="1.20.5.170:FF:000013">
    <property type="entry name" value="RUN and FYVE domain-containing 1"/>
    <property type="match status" value="1"/>
</dbReference>
<evidence type="ECO:0000256" key="7">
    <source>
        <dbReference type="ARBA" id="ARBA00023136"/>
    </source>
</evidence>
<keyword evidence="13" id="KW-1185">Reference proteome</keyword>
<keyword evidence="5" id="KW-0862">Zinc</keyword>
<dbReference type="PANTHER" id="PTHR45956:SF1">
    <property type="entry name" value="PROTEIN RUFY3"/>
    <property type="match status" value="1"/>
</dbReference>
<feature type="domain" description="RUN" evidence="11">
    <location>
        <begin position="152"/>
        <end position="284"/>
    </location>
</feature>
<feature type="region of interest" description="Disordered" evidence="9">
    <location>
        <begin position="380"/>
        <end position="405"/>
    </location>
</feature>
<dbReference type="CTD" id="22902"/>
<dbReference type="GO" id="GO:0030335">
    <property type="term" value="P:positive regulation of cell migration"/>
    <property type="evidence" value="ECO:0007669"/>
    <property type="project" value="Ensembl"/>
</dbReference>
<sequence length="678" mass="75763">MAETSPPPTAGAESCSEEPARGGKQRPEEPRRAPAGGADREDEAGPPLASPAGQSEPGSPVAAPFFLLYPGDGGAGFVARPPPQQQRSWRTPPSPGSPLPFLLLNYPSGGGGGGKHHPNYLMANERMNLMNMAKLSIKGLIESALNLGRTLDSDYAPLQQFFVVMEHCLKHGLKAKKTFLGQNKSFWGPLELVEKLVPEAAEITASVKDLPGLKTPVGRGRAWLRLALMQKKLSEYMKALINKKELLSEFYEPNALMMEEEGAIIAGLLVGLNVIDANFCMKGEDLDSQVGVIDFSMYLKDGNSSKGSEGDGQITAILDQKNYVEELNRHLNATVNNLQAKVDALEKSNTKLTEELAVANNRIITLQEEMERVKEESSYILESNRKGPKPDRTSEGQALSEARKHLKEETQLRLDVEKELEIQISMRQEMELAMKMLEKDVCEKQDALVSLRQQLDDLRALKHELAFKLQSSDLGVKQKSELNSRLEEKTNQMAATIKQLEQRLRQAERGRQSAELDNRLFKQDFGDKINSLQLEVEALTRQRNHLELELKQERERRLQNSRSIPGKGSQKPEPKMDGKHKIQEENVKLNKPLEESHRLQSHPVDQQDQPLPSEKPQKHCQLCQEDCGLTKNVCRNCRGTFCNICSTNELPLPSSIKPERVCNPCHEHLMKQYSTSPS</sequence>
<dbReference type="InterPro" id="IPR000306">
    <property type="entry name" value="Znf_FYVE"/>
</dbReference>
<dbReference type="PROSITE" id="PS50178">
    <property type="entry name" value="ZF_FYVE"/>
    <property type="match status" value="1"/>
</dbReference>
<evidence type="ECO:0000256" key="1">
    <source>
        <dbReference type="ARBA" id="ARBA00004308"/>
    </source>
</evidence>
<dbReference type="Gene3D" id="1.20.58.900">
    <property type="match status" value="1"/>
</dbReference>
<dbReference type="STRING" id="9925.ENSCHIP00000002159"/>
<proteinExistence type="predicted"/>
<protein>
    <submittedName>
        <fullName evidence="12">RUN and FYVE domain containing 3</fullName>
    </submittedName>
</protein>
<feature type="region of interest" description="Disordered" evidence="9">
    <location>
        <begin position="594"/>
        <end position="615"/>
    </location>
</feature>
<accession>A0A452DQW2</accession>
<evidence type="ECO:0000256" key="3">
    <source>
        <dbReference type="ARBA" id="ARBA00022723"/>
    </source>
</evidence>
<comment type="subcellular location">
    <subcellularLocation>
        <location evidence="1">Endomembrane system</location>
    </subcellularLocation>
</comment>
<dbReference type="InterPro" id="IPR017455">
    <property type="entry name" value="Znf_FYVE-rel"/>
</dbReference>
<dbReference type="RefSeq" id="XP_017905030.1">
    <property type="nucleotide sequence ID" value="XM_018049541.1"/>
</dbReference>
<dbReference type="AlphaFoldDB" id="A0A452DQW2"/>
<dbReference type="CDD" id="cd17696">
    <property type="entry name" value="RUN_RUFY3"/>
    <property type="match status" value="1"/>
</dbReference>
<keyword evidence="6" id="KW-0175">Coiled coil</keyword>
<dbReference type="GO" id="GO:0008270">
    <property type="term" value="F:zinc ion binding"/>
    <property type="evidence" value="ECO:0007669"/>
    <property type="project" value="UniProtKB-KW"/>
</dbReference>
<evidence type="ECO:0000259" key="10">
    <source>
        <dbReference type="PROSITE" id="PS50178"/>
    </source>
</evidence>
<reference evidence="12" key="3">
    <citation type="submission" date="2025-09" db="UniProtKB">
        <authorList>
            <consortium name="Ensembl"/>
        </authorList>
    </citation>
    <scope>IDENTIFICATION</scope>
</reference>
<dbReference type="GO" id="GO:0005829">
    <property type="term" value="C:cytosol"/>
    <property type="evidence" value="ECO:0007669"/>
    <property type="project" value="Ensembl"/>
</dbReference>
<evidence type="ECO:0000256" key="2">
    <source>
        <dbReference type="ARBA" id="ARBA00022553"/>
    </source>
</evidence>
<dbReference type="InterPro" id="IPR011011">
    <property type="entry name" value="Znf_FYVE_PHD"/>
</dbReference>
<feature type="compositionally biased region" description="Basic and acidic residues" evidence="9">
    <location>
        <begin position="380"/>
        <end position="394"/>
    </location>
</feature>
<dbReference type="InterPro" id="IPR037213">
    <property type="entry name" value="Run_dom_sf"/>
</dbReference>
<evidence type="ECO:0000313" key="12">
    <source>
        <dbReference type="Ensembl" id="ENSCHIP00000002159.1"/>
    </source>
</evidence>
<dbReference type="SUPFAM" id="SSF57903">
    <property type="entry name" value="FYVE/PHD zinc finger"/>
    <property type="match status" value="1"/>
</dbReference>
<dbReference type="SMART" id="SM00064">
    <property type="entry name" value="FYVE"/>
    <property type="match status" value="1"/>
</dbReference>
<dbReference type="GO" id="GO:0030424">
    <property type="term" value="C:axon"/>
    <property type="evidence" value="ECO:0007669"/>
    <property type="project" value="TreeGrafter"/>
</dbReference>
<dbReference type="GeneTree" id="ENSGT00940000156035"/>
<dbReference type="InterPro" id="IPR047335">
    <property type="entry name" value="RUFY1-3"/>
</dbReference>
<name>A0A452DQW2_CAPHI</name>
<evidence type="ECO:0000256" key="8">
    <source>
        <dbReference type="PROSITE-ProRule" id="PRU00091"/>
    </source>
</evidence>
<feature type="compositionally biased region" description="Basic and acidic residues" evidence="9">
    <location>
        <begin position="18"/>
        <end position="32"/>
    </location>
</feature>
<dbReference type="OrthoDB" id="79871at2759"/>
<keyword evidence="3" id="KW-0479">Metal-binding</keyword>
<dbReference type="Proteomes" id="UP000291000">
    <property type="component" value="Chromosome 6"/>
</dbReference>
<dbReference type="Ensembl" id="ENSCHIT00000006550.1">
    <property type="protein sequence ID" value="ENSCHIP00000002159.1"/>
    <property type="gene ID" value="ENSCHIG00000004465.1"/>
</dbReference>
<dbReference type="GO" id="GO:0030425">
    <property type="term" value="C:dendrite"/>
    <property type="evidence" value="ECO:0007669"/>
    <property type="project" value="TreeGrafter"/>
</dbReference>
<evidence type="ECO:0000256" key="9">
    <source>
        <dbReference type="SAM" id="MobiDB-lite"/>
    </source>
</evidence>
<dbReference type="Gene3D" id="1.20.5.170">
    <property type="match status" value="1"/>
</dbReference>
<dbReference type="GO" id="GO:0036019">
    <property type="term" value="C:endolysosome"/>
    <property type="evidence" value="ECO:0007669"/>
    <property type="project" value="Ensembl"/>
</dbReference>
<dbReference type="GO" id="GO:2001019">
    <property type="term" value="P:positive regulation of retrograde axon cargo transport"/>
    <property type="evidence" value="ECO:0007669"/>
    <property type="project" value="Ensembl"/>
</dbReference>
<feature type="compositionally biased region" description="Basic and acidic residues" evidence="9">
    <location>
        <begin position="570"/>
        <end position="580"/>
    </location>
</feature>
<evidence type="ECO:0000256" key="5">
    <source>
        <dbReference type="ARBA" id="ARBA00022833"/>
    </source>
</evidence>
<dbReference type="InterPro" id="IPR047334">
    <property type="entry name" value="RUN_RUFY3"/>
</dbReference>
<feature type="region of interest" description="Disordered" evidence="9">
    <location>
        <begin position="1"/>
        <end position="96"/>
    </location>
</feature>
<keyword evidence="2" id="KW-0597">Phosphoprotein</keyword>
<dbReference type="PROSITE" id="PS50826">
    <property type="entry name" value="RUN"/>
    <property type="match status" value="1"/>
</dbReference>
<dbReference type="FunFam" id="3.30.40.10:FF:000340">
    <property type="entry name" value="RUN and FYVE domain containing 3"/>
    <property type="match status" value="1"/>
</dbReference>
<dbReference type="SMART" id="SM00593">
    <property type="entry name" value="RUN"/>
    <property type="match status" value="1"/>
</dbReference>
<dbReference type="GO" id="GO:0043025">
    <property type="term" value="C:neuronal cell body"/>
    <property type="evidence" value="ECO:0007669"/>
    <property type="project" value="TreeGrafter"/>
</dbReference>
<dbReference type="EMBL" id="LWLT01000006">
    <property type="status" value="NOT_ANNOTATED_CDS"/>
    <property type="molecule type" value="Genomic_DNA"/>
</dbReference>
<feature type="region of interest" description="Disordered" evidence="9">
    <location>
        <begin position="550"/>
        <end position="580"/>
    </location>
</feature>
<evidence type="ECO:0000259" key="11">
    <source>
        <dbReference type="PROSITE" id="PS50826"/>
    </source>
</evidence>
<dbReference type="Pfam" id="PF02759">
    <property type="entry name" value="RUN"/>
    <property type="match status" value="1"/>
</dbReference>
<gene>
    <name evidence="12" type="primary">RUFY3</name>
</gene>
<dbReference type="GO" id="GO:0034452">
    <property type="term" value="F:dynactin binding"/>
    <property type="evidence" value="ECO:0007669"/>
    <property type="project" value="Ensembl"/>
</dbReference>
<evidence type="ECO:0000313" key="13">
    <source>
        <dbReference type="Proteomes" id="UP000291000"/>
    </source>
</evidence>
<dbReference type="KEGG" id="chx:102173453"/>
<dbReference type="PANTHER" id="PTHR45956">
    <property type="entry name" value="RUN AND FYVE DOMAIN-CONTAINING PROTEIN 2-LIKE PROTEIN"/>
    <property type="match status" value="1"/>
</dbReference>